<sequence length="250" mass="26986">MPPVPDPDRLERDGATMLRYRFGPDEGRPFVLVHGIGVGLSYWLRLIPLLAEHGPVHAVELPGFGNAPKPAQVLSVEEHAGHVAALLERIGRPVVLVGQSMGTQVVLEAALRVPALVERVVVIGAVTDPDERSVLMQGLRLAQDVLGETPGANRAVFSEYLKCGPRRYLATLPSMLEYDTDAAAAAITVPTMILRGADDPICRRPWARRLAARLAVGRLVEVPRAVHNAQYTHPRAVASAILTAPLGARR</sequence>
<keyword evidence="3" id="KW-1185">Reference proteome</keyword>
<dbReference type="PANTHER" id="PTHR46438">
    <property type="entry name" value="ALPHA/BETA-HYDROLASES SUPERFAMILY PROTEIN"/>
    <property type="match status" value="1"/>
</dbReference>
<protein>
    <submittedName>
        <fullName evidence="2">Alpha/beta hydrolase</fullName>
    </submittedName>
</protein>
<dbReference type="SUPFAM" id="SSF53474">
    <property type="entry name" value="alpha/beta-Hydrolases"/>
    <property type="match status" value="1"/>
</dbReference>
<dbReference type="EMBL" id="QXTG01000001">
    <property type="protein sequence ID" value="RIX30554.1"/>
    <property type="molecule type" value="Genomic_DNA"/>
</dbReference>
<name>A0A3A1U109_9MICO</name>
<dbReference type="InterPro" id="IPR000073">
    <property type="entry name" value="AB_hydrolase_1"/>
</dbReference>
<reference evidence="3" key="1">
    <citation type="submission" date="2018-09" db="EMBL/GenBank/DDBJ databases">
        <authorList>
            <person name="Kim I."/>
        </authorList>
    </citation>
    <scope>NUCLEOTIDE SEQUENCE [LARGE SCALE GENOMIC DNA]</scope>
    <source>
        <strain evidence="3">DD4a</strain>
    </source>
</reference>
<dbReference type="InterPro" id="IPR029058">
    <property type="entry name" value="AB_hydrolase_fold"/>
</dbReference>
<dbReference type="Pfam" id="PF12697">
    <property type="entry name" value="Abhydrolase_6"/>
    <property type="match status" value="1"/>
</dbReference>
<keyword evidence="2" id="KW-0378">Hydrolase</keyword>
<accession>A0A3A1U109</accession>
<dbReference type="AlphaFoldDB" id="A0A3A1U109"/>
<gene>
    <name evidence="2" type="ORF">D1781_03810</name>
</gene>
<dbReference type="GO" id="GO:0016787">
    <property type="term" value="F:hydrolase activity"/>
    <property type="evidence" value="ECO:0007669"/>
    <property type="project" value="UniProtKB-KW"/>
</dbReference>
<dbReference type="Gene3D" id="3.40.50.1820">
    <property type="entry name" value="alpha/beta hydrolase"/>
    <property type="match status" value="1"/>
</dbReference>
<organism evidence="2 3">
    <name type="scientific">Amnibacterium setariae</name>
    <dbReference type="NCBI Taxonomy" id="2306585"/>
    <lineage>
        <taxon>Bacteria</taxon>
        <taxon>Bacillati</taxon>
        <taxon>Actinomycetota</taxon>
        <taxon>Actinomycetes</taxon>
        <taxon>Micrococcales</taxon>
        <taxon>Microbacteriaceae</taxon>
        <taxon>Amnibacterium</taxon>
    </lineage>
</organism>
<feature type="domain" description="AB hydrolase-1" evidence="1">
    <location>
        <begin position="30"/>
        <end position="240"/>
    </location>
</feature>
<evidence type="ECO:0000313" key="2">
    <source>
        <dbReference type="EMBL" id="RIX30554.1"/>
    </source>
</evidence>
<comment type="caution">
    <text evidence="2">The sequence shown here is derived from an EMBL/GenBank/DDBJ whole genome shotgun (WGS) entry which is preliminary data.</text>
</comment>
<dbReference type="PANTHER" id="PTHR46438:SF11">
    <property type="entry name" value="LIPASE-RELATED"/>
    <property type="match status" value="1"/>
</dbReference>
<proteinExistence type="predicted"/>
<evidence type="ECO:0000259" key="1">
    <source>
        <dbReference type="Pfam" id="PF12697"/>
    </source>
</evidence>
<dbReference type="Proteomes" id="UP000265742">
    <property type="component" value="Unassembled WGS sequence"/>
</dbReference>
<evidence type="ECO:0000313" key="3">
    <source>
        <dbReference type="Proteomes" id="UP000265742"/>
    </source>
</evidence>